<evidence type="ECO:0000313" key="1">
    <source>
        <dbReference type="EMBL" id="KAJ3656558.1"/>
    </source>
</evidence>
<reference evidence="1" key="1">
    <citation type="journal article" date="2023" name="G3 (Bethesda)">
        <title>Whole genome assemblies of Zophobas morio and Tenebrio molitor.</title>
        <authorList>
            <person name="Kaur S."/>
            <person name="Stinson S.A."/>
            <person name="diCenzo G.C."/>
        </authorList>
    </citation>
    <scope>NUCLEOTIDE SEQUENCE</scope>
    <source>
        <strain evidence="1">QUZm001</strain>
    </source>
</reference>
<keyword evidence="2" id="KW-1185">Reference proteome</keyword>
<comment type="caution">
    <text evidence="1">The sequence shown here is derived from an EMBL/GenBank/DDBJ whole genome shotgun (WGS) entry which is preliminary data.</text>
</comment>
<proteinExistence type="predicted"/>
<name>A0AA38MHR6_9CUCU</name>
<accession>A0AA38MHR6</accession>
<dbReference type="EMBL" id="JALNTZ010000004">
    <property type="protein sequence ID" value="KAJ3656558.1"/>
    <property type="molecule type" value="Genomic_DNA"/>
</dbReference>
<evidence type="ECO:0000313" key="2">
    <source>
        <dbReference type="Proteomes" id="UP001168821"/>
    </source>
</evidence>
<gene>
    <name evidence="1" type="ORF">Zmor_015628</name>
</gene>
<organism evidence="1 2">
    <name type="scientific">Zophobas morio</name>
    <dbReference type="NCBI Taxonomy" id="2755281"/>
    <lineage>
        <taxon>Eukaryota</taxon>
        <taxon>Metazoa</taxon>
        <taxon>Ecdysozoa</taxon>
        <taxon>Arthropoda</taxon>
        <taxon>Hexapoda</taxon>
        <taxon>Insecta</taxon>
        <taxon>Pterygota</taxon>
        <taxon>Neoptera</taxon>
        <taxon>Endopterygota</taxon>
        <taxon>Coleoptera</taxon>
        <taxon>Polyphaga</taxon>
        <taxon>Cucujiformia</taxon>
        <taxon>Tenebrionidae</taxon>
        <taxon>Zophobas</taxon>
    </lineage>
</organism>
<protein>
    <submittedName>
        <fullName evidence="1">Uncharacterized protein</fullName>
    </submittedName>
</protein>
<dbReference type="AlphaFoldDB" id="A0AA38MHR6"/>
<sequence length="248" mass="28693">MAKLGEPIQDLSPKFAQQFFFQFQRRPLRQSAARYCLQLQARLISGLSQSFAQQCSLRPTNTKTQQKPRCTFQPSWTQQDPRCIFQRSSTQQEPRCTSFVLGDVPQRTVRLPVPPIEPTGEFVVPREPKSLEDHDVFKKSYLERFETDPFDLEMKEVLAAIETRDTLEQLQEEWLRKHPPSFRSESQASAIPEEEDTVWEQWSFCVKDNMYCVGGQEVASVDGVAEMREIISEGYDSFVKCLYGGKCF</sequence>
<dbReference type="Proteomes" id="UP001168821">
    <property type="component" value="Unassembled WGS sequence"/>
</dbReference>